<evidence type="ECO:0008006" key="3">
    <source>
        <dbReference type="Google" id="ProtNLM"/>
    </source>
</evidence>
<organism evidence="2">
    <name type="scientific">uncultured Caudovirales phage</name>
    <dbReference type="NCBI Taxonomy" id="2100421"/>
    <lineage>
        <taxon>Viruses</taxon>
        <taxon>Duplodnaviria</taxon>
        <taxon>Heunggongvirae</taxon>
        <taxon>Uroviricota</taxon>
        <taxon>Caudoviricetes</taxon>
        <taxon>Peduoviridae</taxon>
        <taxon>Maltschvirus</taxon>
        <taxon>Maltschvirus maltsch</taxon>
    </lineage>
</organism>
<dbReference type="EMBL" id="LR796383">
    <property type="protein sequence ID" value="CAB4140968.1"/>
    <property type="molecule type" value="Genomic_DNA"/>
</dbReference>
<accession>A0A6J5M2L7</accession>
<proteinExistence type="predicted"/>
<feature type="region of interest" description="Disordered" evidence="1">
    <location>
        <begin position="1"/>
        <end position="61"/>
    </location>
</feature>
<reference evidence="2" key="1">
    <citation type="submission" date="2020-04" db="EMBL/GenBank/DDBJ databases">
        <authorList>
            <person name="Chiriac C."/>
            <person name="Salcher M."/>
            <person name="Ghai R."/>
            <person name="Kavagutti S V."/>
        </authorList>
    </citation>
    <scope>NUCLEOTIDE SEQUENCE</scope>
</reference>
<evidence type="ECO:0000256" key="1">
    <source>
        <dbReference type="SAM" id="MobiDB-lite"/>
    </source>
</evidence>
<evidence type="ECO:0000313" key="2">
    <source>
        <dbReference type="EMBL" id="CAB4140968.1"/>
    </source>
</evidence>
<name>A0A6J5M2L7_9CAUD</name>
<feature type="compositionally biased region" description="Basic and acidic residues" evidence="1">
    <location>
        <begin position="290"/>
        <end position="301"/>
    </location>
</feature>
<protein>
    <recommendedName>
        <fullName evidence="3">Scaffolding protein</fullName>
    </recommendedName>
</protein>
<feature type="compositionally biased region" description="Acidic residues" evidence="1">
    <location>
        <begin position="17"/>
        <end position="59"/>
    </location>
</feature>
<gene>
    <name evidence="2" type="ORF">UFOVP399_45</name>
</gene>
<feature type="region of interest" description="Disordered" evidence="1">
    <location>
        <begin position="259"/>
        <end position="301"/>
    </location>
</feature>
<sequence>MIDPNDITPEEALLALEGDEDDGDEFFAEDDQAEADEDGDDPETDDEADEDDGEDEPETGLEIPSFLDAAEREAFKTLPPAAQAMVLRQQKALQAGYTRSQQVLSEDRKAVEARKAQLGEVIGRLGDVRTELEAKVSEWNQVDWVALKRKVSADEFLEYQAQAQADARKLQDVRGRATQAERTALAEHVKDQRARLDELAAKEAPEFLAADAGEKVIKPLLEYLQKQGYTADEITWIGAADMLIAHKAYKYDQMIARRQGKQPALTPKPDAKSNAKPVRAGPRASSSDRAASKDVRARFNKTGNERDALKLLDQFD</sequence>